<gene>
    <name evidence="2" type="ORF">C3K47_01325</name>
</gene>
<name>A0A2S5A9D1_9SPHI</name>
<keyword evidence="3" id="KW-1185">Reference proteome</keyword>
<dbReference type="InterPro" id="IPR009937">
    <property type="entry name" value="Phage_holin_3_6"/>
</dbReference>
<dbReference type="EMBL" id="PQVF01000001">
    <property type="protein sequence ID" value="POY39165.1"/>
    <property type="molecule type" value="Genomic_DNA"/>
</dbReference>
<evidence type="ECO:0000256" key="1">
    <source>
        <dbReference type="SAM" id="Phobius"/>
    </source>
</evidence>
<keyword evidence="1" id="KW-0472">Membrane</keyword>
<feature type="transmembrane region" description="Helical" evidence="1">
    <location>
        <begin position="76"/>
        <end position="96"/>
    </location>
</feature>
<dbReference type="Pfam" id="PF07332">
    <property type="entry name" value="Phage_holin_3_6"/>
    <property type="match status" value="1"/>
</dbReference>
<keyword evidence="1" id="KW-1133">Transmembrane helix</keyword>
<reference evidence="2 3" key="1">
    <citation type="submission" date="2018-01" db="EMBL/GenBank/DDBJ databases">
        <authorList>
            <person name="Gaut B.S."/>
            <person name="Morton B.R."/>
            <person name="Clegg M.T."/>
            <person name="Duvall M.R."/>
        </authorList>
    </citation>
    <scope>NUCLEOTIDE SEQUENCE [LARGE SCALE GENOMIC DNA]</scope>
    <source>
        <strain evidence="2 3">HR-AV</strain>
    </source>
</reference>
<dbReference type="AlphaFoldDB" id="A0A2S5A9D1"/>
<sequence>MNEQKELLDTNTLVDNIKDYIALKLRIVTLSVAENTANLLASLITRAAVLLFVIMFCFFASTALALYLGQLLQNQALGFLIVAGIYLFISLIIILIKDKYLEKPLVNTVIRNFFKGSNDDKTDNQN</sequence>
<keyword evidence="1" id="KW-0812">Transmembrane</keyword>
<dbReference type="Proteomes" id="UP000236893">
    <property type="component" value="Unassembled WGS sequence"/>
</dbReference>
<proteinExistence type="predicted"/>
<accession>A0A2S5A9D1</accession>
<evidence type="ECO:0008006" key="4">
    <source>
        <dbReference type="Google" id="ProtNLM"/>
    </source>
</evidence>
<organism evidence="2 3">
    <name type="scientific">Solitalea longa</name>
    <dbReference type="NCBI Taxonomy" id="2079460"/>
    <lineage>
        <taxon>Bacteria</taxon>
        <taxon>Pseudomonadati</taxon>
        <taxon>Bacteroidota</taxon>
        <taxon>Sphingobacteriia</taxon>
        <taxon>Sphingobacteriales</taxon>
        <taxon>Sphingobacteriaceae</taxon>
        <taxon>Solitalea</taxon>
    </lineage>
</organism>
<protein>
    <recommendedName>
        <fullName evidence="4">Phage holin family protein</fullName>
    </recommendedName>
</protein>
<comment type="caution">
    <text evidence="2">The sequence shown here is derived from an EMBL/GenBank/DDBJ whole genome shotgun (WGS) entry which is preliminary data.</text>
</comment>
<dbReference type="OrthoDB" id="675470at2"/>
<feature type="transmembrane region" description="Helical" evidence="1">
    <location>
        <begin position="48"/>
        <end position="70"/>
    </location>
</feature>
<evidence type="ECO:0000313" key="2">
    <source>
        <dbReference type="EMBL" id="POY39165.1"/>
    </source>
</evidence>
<evidence type="ECO:0000313" key="3">
    <source>
        <dbReference type="Proteomes" id="UP000236893"/>
    </source>
</evidence>
<dbReference type="RefSeq" id="WP_103787268.1">
    <property type="nucleotide sequence ID" value="NZ_PQVF01000001.1"/>
</dbReference>